<feature type="DNA-binding region" description="H-T-H motif" evidence="3">
    <location>
        <begin position="22"/>
        <end position="41"/>
    </location>
</feature>
<dbReference type="PANTHER" id="PTHR43479">
    <property type="entry name" value="ACREF/ENVCD OPERON REPRESSOR-RELATED"/>
    <property type="match status" value="1"/>
</dbReference>
<comment type="caution">
    <text evidence="5">The sequence shown here is derived from an EMBL/GenBank/DDBJ whole genome shotgun (WGS) entry which is preliminary data.</text>
</comment>
<sequence>MKQKIKEHSIQLFDKKGFTSTSIQDIVESIGVTKGTFYYYYTSKEQLLMEIHLQFIDEVLNEQEEVINDSKKSFSDKLFEVIYLSLMDIKKQGPSAKVFYREMRHLNPESLTEIKAKRDLYRFNIEKLLNEGIKNGDLRSDLDVPIVSFGILGVMNWSYEWYNAEGQKNAFEIAKSFQDMILKGIKVEE</sequence>
<dbReference type="EMBL" id="MDKC01000002">
    <property type="protein sequence ID" value="ODG93338.1"/>
    <property type="molecule type" value="Genomic_DNA"/>
</dbReference>
<dbReference type="Pfam" id="PF17932">
    <property type="entry name" value="TetR_C_24"/>
    <property type="match status" value="1"/>
</dbReference>
<dbReference type="InterPro" id="IPR036271">
    <property type="entry name" value="Tet_transcr_reg_TetR-rel_C_sf"/>
</dbReference>
<dbReference type="InterPro" id="IPR001647">
    <property type="entry name" value="HTH_TetR"/>
</dbReference>
<dbReference type="Gene3D" id="1.10.357.10">
    <property type="entry name" value="Tetracycline Repressor, domain 2"/>
    <property type="match status" value="1"/>
</dbReference>
<dbReference type="PRINTS" id="PR00455">
    <property type="entry name" value="HTHTETR"/>
</dbReference>
<protein>
    <submittedName>
        <fullName evidence="5">TetR family transcriptional regulator</fullName>
    </submittedName>
</protein>
<keyword evidence="2 3" id="KW-0238">DNA-binding</keyword>
<evidence type="ECO:0000256" key="2">
    <source>
        <dbReference type="ARBA" id="ARBA00023125"/>
    </source>
</evidence>
<dbReference type="RefSeq" id="WP_069032414.1">
    <property type="nucleotide sequence ID" value="NZ_MDKC01000002.1"/>
</dbReference>
<dbReference type="InterPro" id="IPR009057">
    <property type="entry name" value="Homeodomain-like_sf"/>
</dbReference>
<evidence type="ECO:0000259" key="4">
    <source>
        <dbReference type="PROSITE" id="PS50977"/>
    </source>
</evidence>
<organism evidence="5 6">
    <name type="scientific">Gottfriedia luciferensis</name>
    <dbReference type="NCBI Taxonomy" id="178774"/>
    <lineage>
        <taxon>Bacteria</taxon>
        <taxon>Bacillati</taxon>
        <taxon>Bacillota</taxon>
        <taxon>Bacilli</taxon>
        <taxon>Bacillales</taxon>
        <taxon>Bacillaceae</taxon>
        <taxon>Gottfriedia</taxon>
    </lineage>
</organism>
<keyword evidence="6" id="KW-1185">Reference proteome</keyword>
<name>A0ABX2ZU94_9BACI</name>
<keyword evidence="1" id="KW-0678">Repressor</keyword>
<dbReference type="Gene3D" id="1.10.10.60">
    <property type="entry name" value="Homeodomain-like"/>
    <property type="match status" value="1"/>
</dbReference>
<dbReference type="SUPFAM" id="SSF48498">
    <property type="entry name" value="Tetracyclin repressor-like, C-terminal domain"/>
    <property type="match status" value="1"/>
</dbReference>
<gene>
    <name evidence="5" type="ORF">BED47_03355</name>
</gene>
<dbReference type="SUPFAM" id="SSF46689">
    <property type="entry name" value="Homeodomain-like"/>
    <property type="match status" value="1"/>
</dbReference>
<dbReference type="PANTHER" id="PTHR43479:SF11">
    <property type="entry name" value="ACREF_ENVCD OPERON REPRESSOR-RELATED"/>
    <property type="match status" value="1"/>
</dbReference>
<reference evidence="5 6" key="1">
    <citation type="submission" date="2016-07" db="EMBL/GenBank/DDBJ databases">
        <authorList>
            <person name="Townsley L."/>
            <person name="Shank E.A."/>
        </authorList>
    </citation>
    <scope>NUCLEOTIDE SEQUENCE [LARGE SCALE GENOMIC DNA]</scope>
    <source>
        <strain evidence="5 6">CH01</strain>
    </source>
</reference>
<dbReference type="Pfam" id="PF00440">
    <property type="entry name" value="TetR_N"/>
    <property type="match status" value="1"/>
</dbReference>
<evidence type="ECO:0000313" key="6">
    <source>
        <dbReference type="Proteomes" id="UP000094580"/>
    </source>
</evidence>
<dbReference type="Proteomes" id="UP000094580">
    <property type="component" value="Unassembled WGS sequence"/>
</dbReference>
<dbReference type="PROSITE" id="PS50977">
    <property type="entry name" value="HTH_TETR_2"/>
    <property type="match status" value="1"/>
</dbReference>
<evidence type="ECO:0000313" key="5">
    <source>
        <dbReference type="EMBL" id="ODG93338.1"/>
    </source>
</evidence>
<accession>A0ABX2ZU94</accession>
<evidence type="ECO:0000256" key="1">
    <source>
        <dbReference type="ARBA" id="ARBA00022491"/>
    </source>
</evidence>
<proteinExistence type="predicted"/>
<evidence type="ECO:0000256" key="3">
    <source>
        <dbReference type="PROSITE-ProRule" id="PRU00335"/>
    </source>
</evidence>
<feature type="domain" description="HTH tetR-type" evidence="4">
    <location>
        <begin position="1"/>
        <end position="59"/>
    </location>
</feature>
<dbReference type="InterPro" id="IPR041490">
    <property type="entry name" value="KstR2_TetR_C"/>
</dbReference>
<dbReference type="InterPro" id="IPR050624">
    <property type="entry name" value="HTH-type_Tx_Regulator"/>
</dbReference>